<dbReference type="eggNOG" id="COG3591">
    <property type="taxonomic scope" value="Bacteria"/>
</dbReference>
<dbReference type="InterPro" id="IPR026444">
    <property type="entry name" value="Secre_tail"/>
</dbReference>
<protein>
    <recommendedName>
        <fullName evidence="3">Peptidase S1 domain-containing protein</fullName>
    </recommendedName>
</protein>
<reference evidence="1 2" key="1">
    <citation type="submission" date="2009-04" db="EMBL/GenBank/DDBJ databases">
        <authorList>
            <person name="Sebastian Y."/>
            <person name="Madupu R."/>
            <person name="Durkin A.S."/>
            <person name="Torralba M."/>
            <person name="Methe B."/>
            <person name="Sutton G.G."/>
            <person name="Strausberg R.L."/>
            <person name="Nelson K.E."/>
        </authorList>
    </citation>
    <scope>NUCLEOTIDE SEQUENCE [LARGE SCALE GENOMIC DNA]</scope>
    <source>
        <strain evidence="2">ATCC 35406 / BCRC 14492 / JCM 8526 / NCTC 13058 / HG 370</strain>
    </source>
</reference>
<name>C3J8T2_POREA</name>
<dbReference type="InterPro" id="IPR009003">
    <property type="entry name" value="Peptidase_S1_PA"/>
</dbReference>
<organism evidence="1 2">
    <name type="scientific">Porphyromonas endodontalis (strain ATCC 35406 / DSM 24491 / JCM 8526 / CCUG 16442 / BCRC 14492 / NCTC 13058 / HG 370)</name>
    <name type="common">Bacteroides endodontalis</name>
    <dbReference type="NCBI Taxonomy" id="553175"/>
    <lineage>
        <taxon>Bacteria</taxon>
        <taxon>Pseudomonadati</taxon>
        <taxon>Bacteroidota</taxon>
        <taxon>Bacteroidia</taxon>
        <taxon>Bacteroidales</taxon>
        <taxon>Porphyromonadaceae</taxon>
        <taxon>Porphyromonas</taxon>
    </lineage>
</organism>
<dbReference type="EMBL" id="ACNN01000007">
    <property type="protein sequence ID" value="EEN83497.1"/>
    <property type="molecule type" value="Genomic_DNA"/>
</dbReference>
<keyword evidence="2" id="KW-1185">Reference proteome</keyword>
<comment type="caution">
    <text evidence="1">The sequence shown here is derived from an EMBL/GenBank/DDBJ whole genome shotgun (WGS) entry which is preliminary data.</text>
</comment>
<dbReference type="InterPro" id="IPR043504">
    <property type="entry name" value="Peptidase_S1_PA_chymotrypsin"/>
</dbReference>
<evidence type="ECO:0000313" key="2">
    <source>
        <dbReference type="Proteomes" id="UP000004295"/>
    </source>
</evidence>
<evidence type="ECO:0000313" key="1">
    <source>
        <dbReference type="EMBL" id="EEN83497.1"/>
    </source>
</evidence>
<dbReference type="PANTHER" id="PTHR36234">
    <property type="entry name" value="LYSYL ENDOPEPTIDASE"/>
    <property type="match status" value="1"/>
</dbReference>
<evidence type="ECO:0008006" key="3">
    <source>
        <dbReference type="Google" id="ProtNLM"/>
    </source>
</evidence>
<dbReference type="NCBIfam" id="TIGR04183">
    <property type="entry name" value="Por_Secre_tail"/>
    <property type="match status" value="1"/>
</dbReference>
<dbReference type="MEROPS" id="S01.527"/>
<dbReference type="Proteomes" id="UP000004295">
    <property type="component" value="Unassembled WGS sequence"/>
</dbReference>
<gene>
    <name evidence="1" type="ORF">POREN0001_0602</name>
</gene>
<dbReference type="STRING" id="553175.POREN0001_0602"/>
<dbReference type="AlphaFoldDB" id="C3J8T2"/>
<dbReference type="PANTHER" id="PTHR36234:SF5">
    <property type="entry name" value="LYSYL ENDOPEPTIDASE"/>
    <property type="match status" value="1"/>
</dbReference>
<dbReference type="Gene3D" id="2.40.10.10">
    <property type="entry name" value="Trypsin-like serine proteases"/>
    <property type="match status" value="2"/>
</dbReference>
<proteinExistence type="predicted"/>
<sequence length="905" mass="100114">MQSLQVWDAQQVHVKPLIIGRTIATDINFARDAKRVTLDDGTLVYRLTVDVKGAKANVLYYDDFFIPQNAGELYIYTPDRKKVLGKYTYETHPTHGAFATEPLPGTTAVLEYRPALNSKEMPTLLISSVGHIFSKAAATVDPGEDQGSDDCSVNINCQEGAEWQEQKAGVVQMLMLHGRYMGLCSGDLLNNTNEDFTPYIISAAHCESVTTDRKASEDDLNQWIFTFHYEKLGCSSGSFALGRAKTMVGCDLMAFLPIKGQSDGLLLKLDQMIPDSYRVYYNGWDRSDAIPNRGVSIHHPAGDAKKLSVYNGNVMTSTWRTQEAVGGPDAHFFFHFTKGETEGGSSGSSLWNEDKLVVGTLTGGGGRCQSGTNFYGRLQYHWDKYKKDGDATTQMASFLDPKTNGQATKLRGRWKDEAGTLRPLPIVTGVKISREGDNIKVTWDPIPRTHLADGWKVKYNISRNGKDLDKRTEATEFTEPITEAEKDNHGSITYGVQARYEYGTGIPTENPDRPERYAVTDWVEQGIYIGEKSKTVPVVSVKKETNGVRISWNQPHNLQEVTLFGAPKETSEYEDITLRYVGAVYTNSHPNGFIPSEITLASKFPTGSFDANGSALYVHGIRVIPTQKVSGVYKAYVHSSKMVNSQYYVNQPFDVPADWTPGQWVTVLFQKPIAIDLEKVLYAGVTVPNKNTTSYPSISFVKYTSDAVREYIDGNVVLENGQDIFSYNDAVSYLRIVNKYSGYAAISLLVSNVKKPITSVDDQRIYVTGKNIVAFPKVKGFTIKRNGTEIATVEAVREYVDQGGNENDTYTVEVKYEDGIYTGCKDIPTDSANPSVYPTTIGTDGLLHVNGSEALSSLTIYTMDGQLVKSVHQPASTVSMEDVPSGNYIVVLDGSCGRKTQRIIR</sequence>
<dbReference type="SUPFAM" id="SSF50494">
    <property type="entry name" value="Trypsin-like serine proteases"/>
    <property type="match status" value="1"/>
</dbReference>
<accession>C3J8T2</accession>